<keyword evidence="3 5" id="KW-1133">Transmembrane helix</keyword>
<dbReference type="Proteomes" id="UP000749559">
    <property type="component" value="Unassembled WGS sequence"/>
</dbReference>
<feature type="transmembrane region" description="Helical" evidence="5">
    <location>
        <begin position="82"/>
        <end position="106"/>
    </location>
</feature>
<evidence type="ECO:0000313" key="7">
    <source>
        <dbReference type="Proteomes" id="UP000749559"/>
    </source>
</evidence>
<proteinExistence type="predicted"/>
<name>A0A8S4Q599_OWEFU</name>
<keyword evidence="2 5" id="KW-0812">Transmembrane</keyword>
<evidence type="ECO:0000256" key="2">
    <source>
        <dbReference type="ARBA" id="ARBA00022692"/>
    </source>
</evidence>
<evidence type="ECO:0000313" key="6">
    <source>
        <dbReference type="EMBL" id="CAH1801047.1"/>
    </source>
</evidence>
<dbReference type="GO" id="GO:0035869">
    <property type="term" value="C:ciliary transition zone"/>
    <property type="evidence" value="ECO:0007669"/>
    <property type="project" value="TreeGrafter"/>
</dbReference>
<dbReference type="Pfam" id="PF09799">
    <property type="entry name" value="Transmemb_17"/>
    <property type="match status" value="1"/>
</dbReference>
<dbReference type="GO" id="GO:0016020">
    <property type="term" value="C:membrane"/>
    <property type="evidence" value="ECO:0007669"/>
    <property type="project" value="UniProtKB-SubCell"/>
</dbReference>
<feature type="transmembrane region" description="Helical" evidence="5">
    <location>
        <begin position="118"/>
        <end position="137"/>
    </location>
</feature>
<evidence type="ECO:0000256" key="1">
    <source>
        <dbReference type="ARBA" id="ARBA00004141"/>
    </source>
</evidence>
<evidence type="ECO:0000256" key="3">
    <source>
        <dbReference type="ARBA" id="ARBA00022989"/>
    </source>
</evidence>
<dbReference type="InterPro" id="IPR019184">
    <property type="entry name" value="Uncharacterised_TM-17"/>
</dbReference>
<comment type="caution">
    <text evidence="6">The sequence shown here is derived from an EMBL/GenBank/DDBJ whole genome shotgun (WGS) entry which is preliminary data.</text>
</comment>
<dbReference type="GO" id="GO:1905515">
    <property type="term" value="P:non-motile cilium assembly"/>
    <property type="evidence" value="ECO:0007669"/>
    <property type="project" value="TreeGrafter"/>
</dbReference>
<dbReference type="PANTHER" id="PTHR13531:SF6">
    <property type="entry name" value="TMEM (HUMAN TRANSMEMBRANE PROTEIN) HOMOLOG"/>
    <property type="match status" value="1"/>
</dbReference>
<feature type="transmembrane region" description="Helical" evidence="5">
    <location>
        <begin position="52"/>
        <end position="70"/>
    </location>
</feature>
<evidence type="ECO:0000256" key="5">
    <source>
        <dbReference type="SAM" id="Phobius"/>
    </source>
</evidence>
<dbReference type="PANTHER" id="PTHR13531">
    <property type="entry name" value="GEO07735P1-RELATED-RELATED"/>
    <property type="match status" value="1"/>
</dbReference>
<dbReference type="AlphaFoldDB" id="A0A8S4Q599"/>
<organism evidence="6 7">
    <name type="scientific">Owenia fusiformis</name>
    <name type="common">Polychaete worm</name>
    <dbReference type="NCBI Taxonomy" id="6347"/>
    <lineage>
        <taxon>Eukaryota</taxon>
        <taxon>Metazoa</taxon>
        <taxon>Spiralia</taxon>
        <taxon>Lophotrochozoa</taxon>
        <taxon>Annelida</taxon>
        <taxon>Polychaeta</taxon>
        <taxon>Sedentaria</taxon>
        <taxon>Canalipalpata</taxon>
        <taxon>Sabellida</taxon>
        <taxon>Oweniida</taxon>
        <taxon>Oweniidae</taxon>
        <taxon>Owenia</taxon>
    </lineage>
</organism>
<feature type="transmembrane region" description="Helical" evidence="5">
    <location>
        <begin position="149"/>
        <end position="169"/>
    </location>
</feature>
<comment type="subcellular location">
    <subcellularLocation>
        <location evidence="1">Membrane</location>
        <topology evidence="1">Multi-pass membrane protein</topology>
    </subcellularLocation>
</comment>
<protein>
    <recommendedName>
        <fullName evidence="8">Transmembrane protein 17</fullName>
    </recommendedName>
</protein>
<evidence type="ECO:0000256" key="4">
    <source>
        <dbReference type="ARBA" id="ARBA00023136"/>
    </source>
</evidence>
<dbReference type="EMBL" id="CAIIXF020000012">
    <property type="protein sequence ID" value="CAH1801047.1"/>
    <property type="molecule type" value="Genomic_DNA"/>
</dbReference>
<accession>A0A8S4Q599</accession>
<sequence>DKTRTDMADNLRKAVTSLTEVVFPASRSAREGQQHHALRAGTEYVTNLPLQMALYFNVFYFPLWLISSIITLEAKYTALTTLYRIIIIAALVVMTMVELIRLYLGYLGNLTEKVPELAGFWLLTLLLQLPLVLFLLFNEATIILPLERAMNIVMSLFVLFEVIIGYFAIQIMVNHQVAKFHLQQFHNLENIGAHEGHEFEDNTNHTA</sequence>
<gene>
    <name evidence="6" type="ORF">OFUS_LOCUS24871</name>
</gene>
<keyword evidence="7" id="KW-1185">Reference proteome</keyword>
<evidence type="ECO:0008006" key="8">
    <source>
        <dbReference type="Google" id="ProtNLM"/>
    </source>
</evidence>
<dbReference type="OrthoDB" id="311720at2759"/>
<feature type="non-terminal residue" evidence="6">
    <location>
        <position position="207"/>
    </location>
</feature>
<keyword evidence="4 5" id="KW-0472">Membrane</keyword>
<reference evidence="6" key="1">
    <citation type="submission" date="2022-03" db="EMBL/GenBank/DDBJ databases">
        <authorList>
            <person name="Martin C."/>
        </authorList>
    </citation>
    <scope>NUCLEOTIDE SEQUENCE</scope>
</reference>